<dbReference type="PANTHER" id="PTHR47256:SF1">
    <property type="entry name" value="ZN(II)2CYS6 TRANSCRIPTION FACTOR (EUROFUNG)"/>
    <property type="match status" value="1"/>
</dbReference>
<dbReference type="EMBL" id="CAOQHR010000008">
    <property type="protein sequence ID" value="CAI6338004.1"/>
    <property type="molecule type" value="Genomic_DNA"/>
</dbReference>
<comment type="caution">
    <text evidence="3">The sequence shown here is derived from an EMBL/GenBank/DDBJ whole genome shotgun (WGS) entry which is preliminary data.</text>
</comment>
<keyword evidence="1" id="KW-0539">Nucleus</keyword>
<accession>A0A9W4ULQ7</accession>
<dbReference type="OrthoDB" id="426882at2759"/>
<dbReference type="Pfam" id="PF04082">
    <property type="entry name" value="Fungal_trans"/>
    <property type="match status" value="1"/>
</dbReference>
<dbReference type="GO" id="GO:0003677">
    <property type="term" value="F:DNA binding"/>
    <property type="evidence" value="ECO:0007669"/>
    <property type="project" value="InterPro"/>
</dbReference>
<organism evidence="3 4">
    <name type="scientific">Periconia digitata</name>
    <dbReference type="NCBI Taxonomy" id="1303443"/>
    <lineage>
        <taxon>Eukaryota</taxon>
        <taxon>Fungi</taxon>
        <taxon>Dikarya</taxon>
        <taxon>Ascomycota</taxon>
        <taxon>Pezizomycotina</taxon>
        <taxon>Dothideomycetes</taxon>
        <taxon>Pleosporomycetidae</taxon>
        <taxon>Pleosporales</taxon>
        <taxon>Massarineae</taxon>
        <taxon>Periconiaceae</taxon>
        <taxon>Periconia</taxon>
    </lineage>
</organism>
<dbReference type="CDD" id="cd12148">
    <property type="entry name" value="fungal_TF_MHR"/>
    <property type="match status" value="1"/>
</dbReference>
<evidence type="ECO:0000313" key="4">
    <source>
        <dbReference type="Proteomes" id="UP001152607"/>
    </source>
</evidence>
<dbReference type="InterPro" id="IPR053187">
    <property type="entry name" value="Notoamide_regulator"/>
</dbReference>
<dbReference type="GO" id="GO:0006351">
    <property type="term" value="P:DNA-templated transcription"/>
    <property type="evidence" value="ECO:0007669"/>
    <property type="project" value="InterPro"/>
</dbReference>
<dbReference type="AlphaFoldDB" id="A0A9W4ULQ7"/>
<proteinExistence type="predicted"/>
<gene>
    <name evidence="3" type="ORF">PDIGIT_LOCUS11124</name>
</gene>
<sequence length="648" mass="73961">MKILPEQDATQLLSRVRAGEDTGAIVTRFQGANTHTEDQVNSEYTRLKHFVRALQSRPEADAQAIFQRLREGGSFESILSHLTAGDVLLQLHVEPETRYRFVFPFRKEMPAHLQSPRNKYLHSPLYQASFDNSSAAIQDRPEYNKPYSSASIIDHRLDSVIPSKWTQVSKDDNLLRLLLKLYFQYEYVWFACFQKDLFLADMISGSEKYCSSLLVNVVLAQACNCHISLADRREYWKPQSLSYKFFAEARRLWDEERYRKSRITTVQAGLVMNILYNMYSMDKLGMTYAVQAVSIAHDLNIFGDTSSLRSARKQHAYGFTAWCIYSWLSLQCYHFMIAPLIPEMPKTPLPDLQENPAWYGDFQLRYPLSRTTHPMNFASTFSARMKLAVIVVKIGRYLFDKDGAVSDDPSSQTLIDLAAELIAWHSTLPLQLAPETIVFPFQLKLHFVYHNILINICEAVISSQEPYTAPTPLDDLPAVVDSSKACFETILRLYYLRHGFDKADTYLTHGLAVLAFLSINQLKPPTLSPTEPFSPPHLQDIQSALVLAAKGLYSQGCNYHLSYTIFHLVCADIPPRETDLMHQYTDIRKEDLATSKLRANHVRGQYPIKILNLADDPEQQRLDDLVTRYADLAMSASEATSESEAENS</sequence>
<evidence type="ECO:0000256" key="1">
    <source>
        <dbReference type="ARBA" id="ARBA00023242"/>
    </source>
</evidence>
<dbReference type="PANTHER" id="PTHR47256">
    <property type="entry name" value="ZN(II)2CYS6 TRANSCRIPTION FACTOR (EUROFUNG)-RELATED"/>
    <property type="match status" value="1"/>
</dbReference>
<dbReference type="Proteomes" id="UP001152607">
    <property type="component" value="Unassembled WGS sequence"/>
</dbReference>
<keyword evidence="4" id="KW-1185">Reference proteome</keyword>
<name>A0A9W4ULQ7_9PLEO</name>
<feature type="domain" description="Xylanolytic transcriptional activator regulatory" evidence="2">
    <location>
        <begin position="179"/>
        <end position="354"/>
    </location>
</feature>
<protein>
    <recommendedName>
        <fullName evidence="2">Xylanolytic transcriptional activator regulatory domain-containing protein</fullName>
    </recommendedName>
</protein>
<dbReference type="InterPro" id="IPR007219">
    <property type="entry name" value="XnlR_reg_dom"/>
</dbReference>
<reference evidence="3" key="1">
    <citation type="submission" date="2023-01" db="EMBL/GenBank/DDBJ databases">
        <authorList>
            <person name="Van Ghelder C."/>
            <person name="Rancurel C."/>
        </authorList>
    </citation>
    <scope>NUCLEOTIDE SEQUENCE</scope>
    <source>
        <strain evidence="3">CNCM I-4278</strain>
    </source>
</reference>
<evidence type="ECO:0000259" key="2">
    <source>
        <dbReference type="Pfam" id="PF04082"/>
    </source>
</evidence>
<evidence type="ECO:0000313" key="3">
    <source>
        <dbReference type="EMBL" id="CAI6338004.1"/>
    </source>
</evidence>
<dbReference type="GO" id="GO:0008270">
    <property type="term" value="F:zinc ion binding"/>
    <property type="evidence" value="ECO:0007669"/>
    <property type="project" value="InterPro"/>
</dbReference>